<gene>
    <name evidence="5" type="ORF">CCE02nite_01310</name>
</gene>
<sequence>MTGTDPTPGPAGGRTPAQPPRRPASPGAASEDDPADVGLDVLVADDERPVLDELVALLRRDPRVRTVIGVATGSEALRELSSRTVDAAFLDIHMPGLTGLDLARALSRFADRPAVVFVTADEARALEAFDVEAVDYVLKPVRRERLTRAVDRVVERVADRAGRGGAPGAVPDGASTPPTGGAPTGAPSRPGPEAPEDETLVVTVGTTTRLVRRSAVRWVQAQGDYSRLVTDTEQFLVREPLSDLEERWAPAGFLRVHRSYLVDRAAVTAARFGGAQPALVVAGHEVPVSRRMVPAVREALLGPHRGPS</sequence>
<organism evidence="5 6">
    <name type="scientific">Cellulosimicrobium cellulans</name>
    <name type="common">Arthrobacter luteus</name>
    <dbReference type="NCBI Taxonomy" id="1710"/>
    <lineage>
        <taxon>Bacteria</taxon>
        <taxon>Bacillati</taxon>
        <taxon>Actinomycetota</taxon>
        <taxon>Actinomycetes</taxon>
        <taxon>Micrococcales</taxon>
        <taxon>Promicromonosporaceae</taxon>
        <taxon>Cellulosimicrobium</taxon>
    </lineage>
</organism>
<dbReference type="InterPro" id="IPR007492">
    <property type="entry name" value="LytTR_DNA-bd_dom"/>
</dbReference>
<evidence type="ECO:0000313" key="5">
    <source>
        <dbReference type="EMBL" id="GED08132.1"/>
    </source>
</evidence>
<comment type="caution">
    <text evidence="5">The sequence shown here is derived from an EMBL/GenBank/DDBJ whole genome shotgun (WGS) entry which is preliminary data.</text>
</comment>
<dbReference type="PROSITE" id="PS50930">
    <property type="entry name" value="HTH_LYTTR"/>
    <property type="match status" value="1"/>
</dbReference>
<name>A0A4Y4DS23_CELCE</name>
<dbReference type="EMBL" id="BJNZ01000001">
    <property type="protein sequence ID" value="GED08132.1"/>
    <property type="molecule type" value="Genomic_DNA"/>
</dbReference>
<dbReference type="SMART" id="SM00448">
    <property type="entry name" value="REC"/>
    <property type="match status" value="1"/>
</dbReference>
<dbReference type="Pfam" id="PF00072">
    <property type="entry name" value="Response_reg"/>
    <property type="match status" value="1"/>
</dbReference>
<evidence type="ECO:0000313" key="6">
    <source>
        <dbReference type="Proteomes" id="UP000316659"/>
    </source>
</evidence>
<evidence type="ECO:0000259" key="3">
    <source>
        <dbReference type="PROSITE" id="PS50110"/>
    </source>
</evidence>
<protein>
    <submittedName>
        <fullName evidence="5">DNA-binding response regulator</fullName>
    </submittedName>
</protein>
<feature type="modified residue" description="4-aspartylphosphate" evidence="1">
    <location>
        <position position="91"/>
    </location>
</feature>
<dbReference type="Gene3D" id="3.40.50.2300">
    <property type="match status" value="1"/>
</dbReference>
<dbReference type="PROSITE" id="PS50110">
    <property type="entry name" value="RESPONSE_REGULATORY"/>
    <property type="match status" value="1"/>
</dbReference>
<dbReference type="AlphaFoldDB" id="A0A4Y4DS23"/>
<dbReference type="SMART" id="SM00850">
    <property type="entry name" value="LytTR"/>
    <property type="match status" value="1"/>
</dbReference>
<dbReference type="Gene3D" id="2.40.50.1020">
    <property type="entry name" value="LytTr DNA-binding domain"/>
    <property type="match status" value="1"/>
</dbReference>
<dbReference type="SUPFAM" id="SSF52172">
    <property type="entry name" value="CheY-like"/>
    <property type="match status" value="1"/>
</dbReference>
<evidence type="ECO:0000256" key="1">
    <source>
        <dbReference type="PROSITE-ProRule" id="PRU00169"/>
    </source>
</evidence>
<dbReference type="Proteomes" id="UP000316659">
    <property type="component" value="Unassembled WGS sequence"/>
</dbReference>
<feature type="region of interest" description="Disordered" evidence="2">
    <location>
        <begin position="1"/>
        <end position="39"/>
    </location>
</feature>
<dbReference type="Pfam" id="PF04397">
    <property type="entry name" value="LytTR"/>
    <property type="match status" value="1"/>
</dbReference>
<keyword evidence="1" id="KW-0597">Phosphoprotein</keyword>
<accession>A0A4Y4DS23</accession>
<dbReference type="PANTHER" id="PTHR37299">
    <property type="entry name" value="TRANSCRIPTIONAL REGULATOR-RELATED"/>
    <property type="match status" value="1"/>
</dbReference>
<dbReference type="GO" id="GO:0000156">
    <property type="term" value="F:phosphorelay response regulator activity"/>
    <property type="evidence" value="ECO:0007669"/>
    <property type="project" value="InterPro"/>
</dbReference>
<proteinExistence type="predicted"/>
<dbReference type="InterPro" id="IPR011006">
    <property type="entry name" value="CheY-like_superfamily"/>
</dbReference>
<feature type="compositionally biased region" description="Low complexity" evidence="2">
    <location>
        <begin position="168"/>
        <end position="188"/>
    </location>
</feature>
<dbReference type="GO" id="GO:0003677">
    <property type="term" value="F:DNA binding"/>
    <property type="evidence" value="ECO:0007669"/>
    <property type="project" value="UniProtKB-KW"/>
</dbReference>
<keyword evidence="5" id="KW-0238">DNA-binding</keyword>
<dbReference type="InterPro" id="IPR001789">
    <property type="entry name" value="Sig_transdc_resp-reg_receiver"/>
</dbReference>
<feature type="domain" description="HTH LytTR-type" evidence="4">
    <location>
        <begin position="200"/>
        <end position="302"/>
    </location>
</feature>
<feature type="region of interest" description="Disordered" evidence="2">
    <location>
        <begin position="160"/>
        <end position="198"/>
    </location>
</feature>
<dbReference type="PANTHER" id="PTHR37299:SF1">
    <property type="entry name" value="STAGE 0 SPORULATION PROTEIN A HOMOLOG"/>
    <property type="match status" value="1"/>
</dbReference>
<feature type="domain" description="Response regulatory" evidence="3">
    <location>
        <begin position="40"/>
        <end position="154"/>
    </location>
</feature>
<dbReference type="InterPro" id="IPR046947">
    <property type="entry name" value="LytR-like"/>
</dbReference>
<evidence type="ECO:0000256" key="2">
    <source>
        <dbReference type="SAM" id="MobiDB-lite"/>
    </source>
</evidence>
<evidence type="ECO:0000259" key="4">
    <source>
        <dbReference type="PROSITE" id="PS50930"/>
    </source>
</evidence>
<reference evidence="5 6" key="1">
    <citation type="submission" date="2019-06" db="EMBL/GenBank/DDBJ databases">
        <title>Whole genome shotgun sequence of Cellulosimicrobium cellulans NBRC 15516.</title>
        <authorList>
            <person name="Hosoyama A."/>
            <person name="Uohara A."/>
            <person name="Ohji S."/>
            <person name="Ichikawa N."/>
        </authorList>
    </citation>
    <scope>NUCLEOTIDE SEQUENCE [LARGE SCALE GENOMIC DNA]</scope>
    <source>
        <strain evidence="5 6">NBRC 15516</strain>
    </source>
</reference>